<dbReference type="InterPro" id="IPR029063">
    <property type="entry name" value="SAM-dependent_MTases_sf"/>
</dbReference>
<keyword evidence="2 7" id="KW-0489">Methyltransferase</keyword>
<dbReference type="EMBL" id="CP002583">
    <property type="protein sequence ID" value="ADZ90200.1"/>
    <property type="molecule type" value="Genomic_DNA"/>
</dbReference>
<keyword evidence="3 7" id="KW-0808">Transferase</keyword>
<dbReference type="Proteomes" id="UP000001062">
    <property type="component" value="Chromosome"/>
</dbReference>
<evidence type="ECO:0000256" key="1">
    <source>
        <dbReference type="ARBA" id="ARBA00011975"/>
    </source>
</evidence>
<dbReference type="PROSITE" id="PS51679">
    <property type="entry name" value="SAM_MT_C5"/>
    <property type="match status" value="1"/>
</dbReference>
<comment type="catalytic activity">
    <reaction evidence="6">
        <text>a 2'-deoxycytidine in DNA + S-adenosyl-L-methionine = a 5-methyl-2'-deoxycytidine in DNA + S-adenosyl-L-homocysteine + H(+)</text>
        <dbReference type="Rhea" id="RHEA:13681"/>
        <dbReference type="Rhea" id="RHEA-COMP:11369"/>
        <dbReference type="Rhea" id="RHEA-COMP:11370"/>
        <dbReference type="ChEBI" id="CHEBI:15378"/>
        <dbReference type="ChEBI" id="CHEBI:57856"/>
        <dbReference type="ChEBI" id="CHEBI:59789"/>
        <dbReference type="ChEBI" id="CHEBI:85452"/>
        <dbReference type="ChEBI" id="CHEBI:85454"/>
        <dbReference type="EC" id="2.1.1.37"/>
    </reaction>
</comment>
<accession>F2K3V1</accession>
<dbReference type="GO" id="GO:0003677">
    <property type="term" value="F:DNA binding"/>
    <property type="evidence" value="ECO:0007669"/>
    <property type="project" value="TreeGrafter"/>
</dbReference>
<dbReference type="Pfam" id="PF00145">
    <property type="entry name" value="DNA_methylase"/>
    <property type="match status" value="1"/>
</dbReference>
<reference evidence="9 10" key="1">
    <citation type="journal article" date="2012" name="Stand. Genomic Sci.">
        <title>Complete genome sequence of the melanogenic marine bacterium Marinomonas mediterranea type strain (MMB-1(T)).</title>
        <authorList>
            <person name="Lucas-Elio P."/>
            <person name="Goodwin L."/>
            <person name="Woyke T."/>
            <person name="Pitluck S."/>
            <person name="Nolan M."/>
            <person name="Kyrpides N.C."/>
            <person name="Detter J.C."/>
            <person name="Copeland A."/>
            <person name="Teshima H."/>
            <person name="Bruce D."/>
            <person name="Detter C."/>
            <person name="Tapia R."/>
            <person name="Han S."/>
            <person name="Land M.L."/>
            <person name="Ivanova N."/>
            <person name="Mikhailova N."/>
            <person name="Johnston A.W."/>
            <person name="Sanchez-Amat A."/>
        </authorList>
    </citation>
    <scope>NUCLEOTIDE SEQUENCE [LARGE SCALE GENOMIC DNA]</scope>
    <source>
        <strain evidence="10">ATCC 700492 / JCM 21426 / NBRC 103028 / MMB-1</strain>
    </source>
</reference>
<evidence type="ECO:0000256" key="2">
    <source>
        <dbReference type="ARBA" id="ARBA00022603"/>
    </source>
</evidence>
<dbReference type="GO" id="GO:0009307">
    <property type="term" value="P:DNA restriction-modification system"/>
    <property type="evidence" value="ECO:0007669"/>
    <property type="project" value="UniProtKB-KW"/>
</dbReference>
<evidence type="ECO:0000256" key="6">
    <source>
        <dbReference type="ARBA" id="ARBA00047422"/>
    </source>
</evidence>
<dbReference type="EC" id="2.1.1.37" evidence="1"/>
<evidence type="ECO:0000256" key="7">
    <source>
        <dbReference type="PROSITE-ProRule" id="PRU01016"/>
    </source>
</evidence>
<comment type="similarity">
    <text evidence="7 8">Belongs to the class I-like SAM-binding methyltransferase superfamily. C5-methyltransferase family.</text>
</comment>
<dbReference type="PRINTS" id="PR00105">
    <property type="entry name" value="C5METTRFRASE"/>
</dbReference>
<gene>
    <name evidence="9" type="ordered locus">Marme_0925</name>
</gene>
<evidence type="ECO:0000256" key="8">
    <source>
        <dbReference type="RuleBase" id="RU000416"/>
    </source>
</evidence>
<dbReference type="RefSeq" id="WP_013660105.1">
    <property type="nucleotide sequence ID" value="NC_015276.1"/>
</dbReference>
<feature type="active site" evidence="7">
    <location>
        <position position="107"/>
    </location>
</feature>
<evidence type="ECO:0000256" key="5">
    <source>
        <dbReference type="ARBA" id="ARBA00022747"/>
    </source>
</evidence>
<organism evidence="9 10">
    <name type="scientific">Marinomonas mediterranea (strain ATCC 700492 / JCM 21426 / NBRC 103028 / MMB-1)</name>
    <dbReference type="NCBI Taxonomy" id="717774"/>
    <lineage>
        <taxon>Bacteria</taxon>
        <taxon>Pseudomonadati</taxon>
        <taxon>Pseudomonadota</taxon>
        <taxon>Gammaproteobacteria</taxon>
        <taxon>Oceanospirillales</taxon>
        <taxon>Oceanospirillaceae</taxon>
        <taxon>Marinomonas</taxon>
    </lineage>
</organism>
<dbReference type="STRING" id="717774.Marme_0925"/>
<dbReference type="InterPro" id="IPR050390">
    <property type="entry name" value="C5-Methyltransferase"/>
</dbReference>
<evidence type="ECO:0000313" key="9">
    <source>
        <dbReference type="EMBL" id="ADZ90200.1"/>
    </source>
</evidence>
<dbReference type="GO" id="GO:0032259">
    <property type="term" value="P:methylation"/>
    <property type="evidence" value="ECO:0007669"/>
    <property type="project" value="UniProtKB-KW"/>
</dbReference>
<dbReference type="Gene3D" id="3.40.50.150">
    <property type="entry name" value="Vaccinia Virus protein VP39"/>
    <property type="match status" value="1"/>
</dbReference>
<name>F2K3V1_MARM1</name>
<keyword evidence="5" id="KW-0680">Restriction system</keyword>
<dbReference type="HOGENOM" id="CLU_006958_6_0_6"/>
<dbReference type="PATRIC" id="fig|717774.3.peg.967"/>
<evidence type="ECO:0000256" key="4">
    <source>
        <dbReference type="ARBA" id="ARBA00022691"/>
    </source>
</evidence>
<dbReference type="PANTHER" id="PTHR10629:SF52">
    <property type="entry name" value="DNA (CYTOSINE-5)-METHYLTRANSFERASE 1"/>
    <property type="match status" value="1"/>
</dbReference>
<dbReference type="GO" id="GO:0044027">
    <property type="term" value="P:negative regulation of gene expression via chromosomal CpG island methylation"/>
    <property type="evidence" value="ECO:0007669"/>
    <property type="project" value="TreeGrafter"/>
</dbReference>
<dbReference type="eggNOG" id="COG0270">
    <property type="taxonomic scope" value="Bacteria"/>
</dbReference>
<sequence length="383" mass="44169">MLTTTYTDNTITSKRPIIFSFFAGVGFLDLGFERSGFDIRFVNEFYKPFYDAYKYSRQKMNQPEPLYEHHLGSIDEFLAGPQKIRLKQYLIDAKKDGLVGFIGGPPCPDFSVAGKNRGRDGDHGRLTESYINTIIMYKPDFFLVENVKGLITNKEHLAFYNEMKDKLVAAGYIITDRLSNSIEVGCPQDRERILLFGIKKSKVKRSQKDKLTQNFNWNAYLKYDGSAVLKKSLWPTTTPYTLDSEFPIPNYIEDLKELTIEHWFRKNDVYNHPNAKHQFKPKSGLPKMQRIAEGHVSGKSFKRLHRWRYSPTSAYGNNEVHLHPYKTRRISVSEALAIQSLPKEFELPNDMTLSNMFKSIGNGVPFLMSQAIANTINDFLKKL</sequence>
<dbReference type="InterPro" id="IPR001525">
    <property type="entry name" value="C5_MeTfrase"/>
</dbReference>
<dbReference type="NCBIfam" id="TIGR00675">
    <property type="entry name" value="dcm"/>
    <property type="match status" value="1"/>
</dbReference>
<evidence type="ECO:0000256" key="3">
    <source>
        <dbReference type="ARBA" id="ARBA00022679"/>
    </source>
</evidence>
<dbReference type="GO" id="GO:0003886">
    <property type="term" value="F:DNA (cytosine-5-)-methyltransferase activity"/>
    <property type="evidence" value="ECO:0007669"/>
    <property type="project" value="UniProtKB-EC"/>
</dbReference>
<dbReference type="PANTHER" id="PTHR10629">
    <property type="entry name" value="CYTOSINE-SPECIFIC METHYLTRANSFERASE"/>
    <property type="match status" value="1"/>
</dbReference>
<dbReference type="Gene3D" id="3.90.120.10">
    <property type="entry name" value="DNA Methylase, subunit A, domain 2"/>
    <property type="match status" value="1"/>
</dbReference>
<dbReference type="REBASE" id="33988">
    <property type="entry name" value="M.MmeMMB1ORF925P"/>
</dbReference>
<evidence type="ECO:0000313" key="10">
    <source>
        <dbReference type="Proteomes" id="UP000001062"/>
    </source>
</evidence>
<dbReference type="AlphaFoldDB" id="F2K3V1"/>
<protein>
    <recommendedName>
        <fullName evidence="1">DNA (cytosine-5-)-methyltransferase</fullName>
        <ecNumber evidence="1">2.1.1.37</ecNumber>
    </recommendedName>
</protein>
<keyword evidence="4 7" id="KW-0949">S-adenosyl-L-methionine</keyword>
<dbReference type="OrthoDB" id="9813719at2"/>
<dbReference type="SUPFAM" id="SSF53335">
    <property type="entry name" value="S-adenosyl-L-methionine-dependent methyltransferases"/>
    <property type="match status" value="1"/>
</dbReference>
<dbReference type="KEGG" id="mme:Marme_0925"/>
<proteinExistence type="inferred from homology"/>
<keyword evidence="10" id="KW-1185">Reference proteome</keyword>